<gene>
    <name evidence="1" type="ORF">DSO08_01885</name>
</gene>
<evidence type="ECO:0000313" key="2">
    <source>
        <dbReference type="Proteomes" id="UP000315399"/>
    </source>
</evidence>
<organism evidence="1 2">
    <name type="scientific">Thermoproteota archaeon</name>
    <dbReference type="NCBI Taxonomy" id="2056631"/>
    <lineage>
        <taxon>Archaea</taxon>
        <taxon>Thermoproteota</taxon>
    </lineage>
</organism>
<reference evidence="1 2" key="1">
    <citation type="journal article" date="2019" name="Nat. Microbiol.">
        <title>Expanding anaerobic alkane metabolism in the domain of Archaea.</title>
        <authorList>
            <person name="Wang Y."/>
            <person name="Wegener G."/>
            <person name="Hou J."/>
            <person name="Wang F."/>
            <person name="Xiao X."/>
        </authorList>
    </citation>
    <scope>NUCLEOTIDE SEQUENCE [LARGE SCALE GENOMIC DNA]</scope>
    <source>
        <strain evidence="1">WYZ-LMO10</strain>
    </source>
</reference>
<accession>A0A523BF54</accession>
<dbReference type="AlphaFoldDB" id="A0A523BF54"/>
<evidence type="ECO:0000313" key="1">
    <source>
        <dbReference type="EMBL" id="TDA39568.1"/>
    </source>
</evidence>
<proteinExistence type="predicted"/>
<name>A0A523BF54_9CREN</name>
<protein>
    <submittedName>
        <fullName evidence="1">Uncharacterized protein</fullName>
    </submittedName>
</protein>
<sequence length="120" mass="13800">MVRRRGRKSLKKLIDDAMSAADNRITTISPNMRDELADCFRYEDEIIVYSQNLVDLPSKVYRGMRLGLRRRGLKITAQKAVELRNDRLVTVNRYLVEGEGIGEEAEIYARLNSLKVVKVS</sequence>
<dbReference type="Proteomes" id="UP000315399">
    <property type="component" value="Unassembled WGS sequence"/>
</dbReference>
<dbReference type="EMBL" id="QNVH01000010">
    <property type="protein sequence ID" value="TDA39568.1"/>
    <property type="molecule type" value="Genomic_DNA"/>
</dbReference>
<comment type="caution">
    <text evidence="1">The sequence shown here is derived from an EMBL/GenBank/DDBJ whole genome shotgun (WGS) entry which is preliminary data.</text>
</comment>